<dbReference type="Proteomes" id="UP000241769">
    <property type="component" value="Unassembled WGS sequence"/>
</dbReference>
<keyword evidence="2" id="KW-0479">Metal-binding</keyword>
<evidence type="ECO:0000256" key="4">
    <source>
        <dbReference type="ARBA" id="ARBA00022833"/>
    </source>
</evidence>
<comment type="cofactor">
    <cofactor evidence="6">
        <name>Zn(2+)</name>
        <dbReference type="ChEBI" id="CHEBI:29105"/>
    </cofactor>
    <text evidence="6">Binds 1 zinc ion per subunit.</text>
</comment>
<dbReference type="EMBL" id="MDYQ01000419">
    <property type="protein sequence ID" value="PRP75067.1"/>
    <property type="molecule type" value="Genomic_DNA"/>
</dbReference>
<dbReference type="PANTHER" id="PTHR22726">
    <property type="entry name" value="METALLOENDOPEPTIDASE OMA1"/>
    <property type="match status" value="1"/>
</dbReference>
<evidence type="ECO:0000256" key="6">
    <source>
        <dbReference type="RuleBase" id="RU003983"/>
    </source>
</evidence>
<dbReference type="InParanoid" id="A0A2P6MTQ3"/>
<dbReference type="GO" id="GO:0046872">
    <property type="term" value="F:metal ion binding"/>
    <property type="evidence" value="ECO:0007669"/>
    <property type="project" value="UniProtKB-KW"/>
</dbReference>
<evidence type="ECO:0000256" key="3">
    <source>
        <dbReference type="ARBA" id="ARBA00022801"/>
    </source>
</evidence>
<keyword evidence="7" id="KW-1133">Transmembrane helix</keyword>
<accession>A0A2P6MTQ3</accession>
<evidence type="ECO:0000256" key="7">
    <source>
        <dbReference type="SAM" id="Phobius"/>
    </source>
</evidence>
<dbReference type="Gene3D" id="3.30.2010.10">
    <property type="entry name" value="Metalloproteases ('zincins'), catalytic domain"/>
    <property type="match status" value="1"/>
</dbReference>
<keyword evidence="10" id="KW-1185">Reference proteome</keyword>
<dbReference type="InterPro" id="IPR001915">
    <property type="entry name" value="Peptidase_M48"/>
</dbReference>
<evidence type="ECO:0000256" key="5">
    <source>
        <dbReference type="ARBA" id="ARBA00023049"/>
    </source>
</evidence>
<sequence length="371" mass="42329">MSTAKSTNTPWVAVECVVDTLPFSLNGSCLLCLYSVVMGKSNTEPSEQSNLFVLEPHPLKSYHSGSKSEPSERQSHANKKQWMSWYAKMRRYIAITILVIVSLTVIYITVEGDYMTIVERHREAQLIGPETEALIAEKAFNYLYGKSFEYLPEDDPEQMVKRVEKIGKRIIFCSEVQELKDLEWTFYVAKSDSQLALGRPGGAVLITTAMIETLESDDELANVVGHEMGHILCHHVGANLVHMALFTAANLAFDILFRSTFLLTPLFEFAWNIPFWKQSEIESDFVGLVLMSRALYDYRSAPSYFERAVQQEKESGHGPSQVYLAFSSWPSSEQRLSVLQKWQEIARRHYIESKRKLWTEKSKKAGDQSNK</sequence>
<keyword evidence="1 6" id="KW-0645">Protease</keyword>
<feature type="domain" description="Peptidase M48" evidence="8">
    <location>
        <begin position="161"/>
        <end position="342"/>
    </location>
</feature>
<dbReference type="OrthoDB" id="7464992at2759"/>
<dbReference type="GO" id="GO:0051603">
    <property type="term" value="P:proteolysis involved in protein catabolic process"/>
    <property type="evidence" value="ECO:0007669"/>
    <property type="project" value="TreeGrafter"/>
</dbReference>
<comment type="caution">
    <text evidence="9">The sequence shown here is derived from an EMBL/GenBank/DDBJ whole genome shotgun (WGS) entry which is preliminary data.</text>
</comment>
<comment type="similarity">
    <text evidence="6">Belongs to the peptidase M48 family.</text>
</comment>
<dbReference type="PANTHER" id="PTHR22726:SF1">
    <property type="entry name" value="METALLOENDOPEPTIDASE OMA1, MITOCHONDRIAL"/>
    <property type="match status" value="1"/>
</dbReference>
<dbReference type="GO" id="GO:0004222">
    <property type="term" value="F:metalloendopeptidase activity"/>
    <property type="evidence" value="ECO:0007669"/>
    <property type="project" value="InterPro"/>
</dbReference>
<keyword evidence="7" id="KW-0472">Membrane</keyword>
<dbReference type="GO" id="GO:0016020">
    <property type="term" value="C:membrane"/>
    <property type="evidence" value="ECO:0007669"/>
    <property type="project" value="TreeGrafter"/>
</dbReference>
<evidence type="ECO:0000313" key="10">
    <source>
        <dbReference type="Proteomes" id="UP000241769"/>
    </source>
</evidence>
<keyword evidence="5 6" id="KW-0482">Metalloprotease</keyword>
<protein>
    <recommendedName>
        <fullName evidence="8">Peptidase M48 domain-containing protein</fullName>
    </recommendedName>
</protein>
<evidence type="ECO:0000259" key="8">
    <source>
        <dbReference type="Pfam" id="PF01435"/>
    </source>
</evidence>
<dbReference type="InterPro" id="IPR051156">
    <property type="entry name" value="Mito/Outer_Membr_Metalloprot"/>
</dbReference>
<dbReference type="Pfam" id="PF01435">
    <property type="entry name" value="Peptidase_M48"/>
    <property type="match status" value="1"/>
</dbReference>
<evidence type="ECO:0000313" key="9">
    <source>
        <dbReference type="EMBL" id="PRP75067.1"/>
    </source>
</evidence>
<proteinExistence type="inferred from homology"/>
<gene>
    <name evidence="9" type="ORF">PROFUN_03903</name>
</gene>
<dbReference type="STRING" id="1890364.A0A2P6MTQ3"/>
<keyword evidence="7" id="KW-0812">Transmembrane</keyword>
<feature type="transmembrane region" description="Helical" evidence="7">
    <location>
        <begin position="92"/>
        <end position="110"/>
    </location>
</feature>
<reference evidence="9 10" key="1">
    <citation type="journal article" date="2018" name="Genome Biol. Evol.">
        <title>Multiple Roots of Fruiting Body Formation in Amoebozoa.</title>
        <authorList>
            <person name="Hillmann F."/>
            <person name="Forbes G."/>
            <person name="Novohradska S."/>
            <person name="Ferling I."/>
            <person name="Riege K."/>
            <person name="Groth M."/>
            <person name="Westermann M."/>
            <person name="Marz M."/>
            <person name="Spaller T."/>
            <person name="Winckler T."/>
            <person name="Schaap P."/>
            <person name="Glockner G."/>
        </authorList>
    </citation>
    <scope>NUCLEOTIDE SEQUENCE [LARGE SCALE GENOMIC DNA]</scope>
    <source>
        <strain evidence="9 10">Jena</strain>
    </source>
</reference>
<name>A0A2P6MTQ3_9EUKA</name>
<evidence type="ECO:0000256" key="1">
    <source>
        <dbReference type="ARBA" id="ARBA00022670"/>
    </source>
</evidence>
<organism evidence="9 10">
    <name type="scientific">Planoprotostelium fungivorum</name>
    <dbReference type="NCBI Taxonomy" id="1890364"/>
    <lineage>
        <taxon>Eukaryota</taxon>
        <taxon>Amoebozoa</taxon>
        <taxon>Evosea</taxon>
        <taxon>Variosea</taxon>
        <taxon>Cavosteliida</taxon>
        <taxon>Cavosteliaceae</taxon>
        <taxon>Planoprotostelium</taxon>
    </lineage>
</organism>
<dbReference type="AlphaFoldDB" id="A0A2P6MTQ3"/>
<keyword evidence="3 6" id="KW-0378">Hydrolase</keyword>
<keyword evidence="4 6" id="KW-0862">Zinc</keyword>
<evidence type="ECO:0000256" key="2">
    <source>
        <dbReference type="ARBA" id="ARBA00022723"/>
    </source>
</evidence>